<evidence type="ECO:0000313" key="3">
    <source>
        <dbReference type="Proteomes" id="UP000186400"/>
    </source>
</evidence>
<name>A0A1N6YCH1_9SPIO</name>
<evidence type="ECO:0000256" key="1">
    <source>
        <dbReference type="SAM" id="MobiDB-lite"/>
    </source>
</evidence>
<evidence type="ECO:0000313" key="2">
    <source>
        <dbReference type="EMBL" id="SIR12243.1"/>
    </source>
</evidence>
<dbReference type="EMBL" id="FTMS01000048">
    <property type="protein sequence ID" value="SIR12243.1"/>
    <property type="molecule type" value="Genomic_DNA"/>
</dbReference>
<sequence length="179" mass="19184">MGYTKDNVIRSLLSSKSHYRVRDRRGAAGSRGLLAPTEPPHGPTAAGFGCRDAPSPHRGQNGDTAPLRSGHNVGSREHIPGSTACLEDWQAQSQLYALLVFPCCSQYLGDDFGVEHVFSVKRNSDAVIISAVNAMTTLGTNKLKTSTGKPMLGFFRIQLFLLRRGFGAGYAVPAVPADP</sequence>
<gene>
    <name evidence="2" type="ORF">SAMN05920897_1484</name>
</gene>
<keyword evidence="3" id="KW-1185">Reference proteome</keyword>
<reference evidence="2 3" key="1">
    <citation type="submission" date="2017-01" db="EMBL/GenBank/DDBJ databases">
        <authorList>
            <person name="Mah S.A."/>
            <person name="Swanson W.J."/>
            <person name="Moy G.W."/>
            <person name="Vacquier V.D."/>
        </authorList>
    </citation>
    <scope>NUCLEOTIDE SEQUENCE [LARGE SCALE GENOMIC DNA]</scope>
    <source>
        <strain evidence="2 3">ASpG1</strain>
    </source>
</reference>
<proteinExistence type="predicted"/>
<dbReference type="AlphaFoldDB" id="A0A1N6YCH1"/>
<accession>A0A1N6YCH1</accession>
<organism evidence="2 3">
    <name type="scientific">Alkalispirochaeta americana</name>
    <dbReference type="NCBI Taxonomy" id="159291"/>
    <lineage>
        <taxon>Bacteria</taxon>
        <taxon>Pseudomonadati</taxon>
        <taxon>Spirochaetota</taxon>
        <taxon>Spirochaetia</taxon>
        <taxon>Spirochaetales</taxon>
        <taxon>Spirochaetaceae</taxon>
        <taxon>Alkalispirochaeta</taxon>
    </lineage>
</organism>
<dbReference type="Proteomes" id="UP000186400">
    <property type="component" value="Unassembled WGS sequence"/>
</dbReference>
<protein>
    <submittedName>
        <fullName evidence="2">Uncharacterized protein</fullName>
    </submittedName>
</protein>
<feature type="region of interest" description="Disordered" evidence="1">
    <location>
        <begin position="20"/>
        <end position="74"/>
    </location>
</feature>